<evidence type="ECO:0000313" key="2">
    <source>
        <dbReference type="Proteomes" id="UP000327085"/>
    </source>
</evidence>
<dbReference type="EMBL" id="CABIKO010000436">
    <property type="protein sequence ID" value="VVA36200.1"/>
    <property type="molecule type" value="Genomic_DNA"/>
</dbReference>
<reference evidence="2" key="1">
    <citation type="journal article" date="2020" name="Plant J.">
        <title>Transposons played a major role in the diversification between the closely related almond and peach genomes: results from the almond genome sequence.</title>
        <authorList>
            <person name="Alioto T."/>
            <person name="Alexiou K.G."/>
            <person name="Bardil A."/>
            <person name="Barteri F."/>
            <person name="Castanera R."/>
            <person name="Cruz F."/>
            <person name="Dhingra A."/>
            <person name="Duval H."/>
            <person name="Fernandez I Marti A."/>
            <person name="Frias L."/>
            <person name="Galan B."/>
            <person name="Garcia J.L."/>
            <person name="Howad W."/>
            <person name="Gomez-Garrido J."/>
            <person name="Gut M."/>
            <person name="Julca I."/>
            <person name="Morata J."/>
            <person name="Puigdomenech P."/>
            <person name="Ribeca P."/>
            <person name="Rubio Cabetas M.J."/>
            <person name="Vlasova A."/>
            <person name="Wirthensohn M."/>
            <person name="Garcia-Mas J."/>
            <person name="Gabaldon T."/>
            <person name="Casacuberta J.M."/>
            <person name="Arus P."/>
        </authorList>
    </citation>
    <scope>NUCLEOTIDE SEQUENCE [LARGE SCALE GENOMIC DNA]</scope>
    <source>
        <strain evidence="2">cv. Texas</strain>
    </source>
</reference>
<gene>
    <name evidence="1" type="ORF">ALMOND_2B015991</name>
</gene>
<dbReference type="AlphaFoldDB" id="A0A5E4G9C6"/>
<evidence type="ECO:0000313" key="1">
    <source>
        <dbReference type="EMBL" id="VVA36200.1"/>
    </source>
</evidence>
<organism evidence="1 2">
    <name type="scientific">Prunus dulcis</name>
    <name type="common">Almond</name>
    <name type="synonym">Amygdalus dulcis</name>
    <dbReference type="NCBI Taxonomy" id="3755"/>
    <lineage>
        <taxon>Eukaryota</taxon>
        <taxon>Viridiplantae</taxon>
        <taxon>Streptophyta</taxon>
        <taxon>Embryophyta</taxon>
        <taxon>Tracheophyta</taxon>
        <taxon>Spermatophyta</taxon>
        <taxon>Magnoliopsida</taxon>
        <taxon>eudicotyledons</taxon>
        <taxon>Gunneridae</taxon>
        <taxon>Pentapetalae</taxon>
        <taxon>rosids</taxon>
        <taxon>fabids</taxon>
        <taxon>Rosales</taxon>
        <taxon>Rosaceae</taxon>
        <taxon>Amygdaloideae</taxon>
        <taxon>Amygdaleae</taxon>
        <taxon>Prunus</taxon>
    </lineage>
</organism>
<proteinExistence type="predicted"/>
<dbReference type="Proteomes" id="UP000327085">
    <property type="component" value="Chromosome 1"/>
</dbReference>
<sequence>MHCDADVTECQTELDRLRVHLFLAGLDPEFDQCSGNRCDGHSTSTGPLDLYWWLFSYYGHRYSSGA</sequence>
<accession>A0A5E4G9C6</accession>
<protein>
    <submittedName>
        <fullName evidence="1">PREDICTED: LOC110750662</fullName>
    </submittedName>
</protein>
<dbReference type="InParanoid" id="A0A5E4G9C6"/>
<name>A0A5E4G9C6_PRUDU</name>
<dbReference type="Gramene" id="VVA36200">
    <property type="protein sequence ID" value="VVA36200"/>
    <property type="gene ID" value="Prudul26B015991"/>
</dbReference>